<dbReference type="OrthoDB" id="419616at2759"/>
<feature type="transmembrane region" description="Helical" evidence="6">
    <location>
        <begin position="369"/>
        <end position="392"/>
    </location>
</feature>
<feature type="transmembrane region" description="Helical" evidence="6">
    <location>
        <begin position="270"/>
        <end position="289"/>
    </location>
</feature>
<keyword evidence="5 6" id="KW-0472">Membrane</keyword>
<evidence type="ECO:0000256" key="7">
    <source>
        <dbReference type="SAM" id="SignalP"/>
    </source>
</evidence>
<dbReference type="Proteomes" id="UP000193642">
    <property type="component" value="Unassembled WGS sequence"/>
</dbReference>
<evidence type="ECO:0000313" key="8">
    <source>
        <dbReference type="EMBL" id="ORY37012.1"/>
    </source>
</evidence>
<keyword evidence="4 6" id="KW-1133">Transmembrane helix</keyword>
<evidence type="ECO:0000256" key="2">
    <source>
        <dbReference type="ARBA" id="ARBA00022448"/>
    </source>
</evidence>
<dbReference type="EMBL" id="MCGO01000052">
    <property type="protein sequence ID" value="ORY37012.1"/>
    <property type="molecule type" value="Genomic_DNA"/>
</dbReference>
<feature type="transmembrane region" description="Helical" evidence="6">
    <location>
        <begin position="398"/>
        <end position="418"/>
    </location>
</feature>
<dbReference type="AlphaFoldDB" id="A0A1Y2BQH7"/>
<evidence type="ECO:0000256" key="4">
    <source>
        <dbReference type="ARBA" id="ARBA00022989"/>
    </source>
</evidence>
<dbReference type="Gene3D" id="1.20.1250.20">
    <property type="entry name" value="MFS general substrate transporter like domains"/>
    <property type="match status" value="2"/>
</dbReference>
<feature type="transmembrane region" description="Helical" evidence="6">
    <location>
        <begin position="332"/>
        <end position="357"/>
    </location>
</feature>
<comment type="subcellular location">
    <subcellularLocation>
        <location evidence="1">Membrane</location>
        <topology evidence="1">Multi-pass membrane protein</topology>
    </subcellularLocation>
</comment>
<evidence type="ECO:0000256" key="3">
    <source>
        <dbReference type="ARBA" id="ARBA00022692"/>
    </source>
</evidence>
<feature type="transmembrane region" description="Helical" evidence="6">
    <location>
        <begin position="239"/>
        <end position="258"/>
    </location>
</feature>
<evidence type="ECO:0000256" key="6">
    <source>
        <dbReference type="SAM" id="Phobius"/>
    </source>
</evidence>
<organism evidence="8 9">
    <name type="scientific">Rhizoclosmatium globosum</name>
    <dbReference type="NCBI Taxonomy" id="329046"/>
    <lineage>
        <taxon>Eukaryota</taxon>
        <taxon>Fungi</taxon>
        <taxon>Fungi incertae sedis</taxon>
        <taxon>Chytridiomycota</taxon>
        <taxon>Chytridiomycota incertae sedis</taxon>
        <taxon>Chytridiomycetes</taxon>
        <taxon>Chytridiales</taxon>
        <taxon>Chytriomycetaceae</taxon>
        <taxon>Rhizoclosmatium</taxon>
    </lineage>
</organism>
<dbReference type="PANTHER" id="PTHR23504">
    <property type="entry name" value="MAJOR FACILITATOR SUPERFAMILY DOMAIN-CONTAINING PROTEIN 10"/>
    <property type="match status" value="1"/>
</dbReference>
<dbReference type="SUPFAM" id="SSF103473">
    <property type="entry name" value="MFS general substrate transporter"/>
    <property type="match status" value="1"/>
</dbReference>
<feature type="transmembrane region" description="Helical" evidence="6">
    <location>
        <begin position="47"/>
        <end position="69"/>
    </location>
</feature>
<feature type="chain" id="PRO_5012824550" evidence="7">
    <location>
        <begin position="24"/>
        <end position="419"/>
    </location>
</feature>
<evidence type="ECO:0000313" key="9">
    <source>
        <dbReference type="Proteomes" id="UP000193642"/>
    </source>
</evidence>
<reference evidence="8 9" key="1">
    <citation type="submission" date="2016-07" db="EMBL/GenBank/DDBJ databases">
        <title>Pervasive Adenine N6-methylation of Active Genes in Fungi.</title>
        <authorList>
            <consortium name="DOE Joint Genome Institute"/>
            <person name="Mondo S.J."/>
            <person name="Dannebaum R.O."/>
            <person name="Kuo R.C."/>
            <person name="Labutti K."/>
            <person name="Haridas S."/>
            <person name="Kuo A."/>
            <person name="Salamov A."/>
            <person name="Ahrendt S.R."/>
            <person name="Lipzen A."/>
            <person name="Sullivan W."/>
            <person name="Andreopoulos W.B."/>
            <person name="Clum A."/>
            <person name="Lindquist E."/>
            <person name="Daum C."/>
            <person name="Ramamoorthy G.K."/>
            <person name="Gryganskyi A."/>
            <person name="Culley D."/>
            <person name="Magnuson J.K."/>
            <person name="James T.Y."/>
            <person name="O'Malley M.A."/>
            <person name="Stajich J.E."/>
            <person name="Spatafora J.W."/>
            <person name="Visel A."/>
            <person name="Grigoriev I.V."/>
        </authorList>
    </citation>
    <scope>NUCLEOTIDE SEQUENCE [LARGE SCALE GENOMIC DNA]</scope>
    <source>
        <strain evidence="8 9">JEL800</strain>
    </source>
</reference>
<proteinExistence type="predicted"/>
<sequence length="419" mass="45333">MLLGLSTSFNFSLFALFLTGCFAGNTIVAKGMIGELTKDDRSRALGYSWYGIVYGICGVVGAVMGGYLADPDIFVGVPVLEQRPYLLACSIGWNHCLRSLQAPKPGQKGEVVEMAVSTKGYNQIMFDSSEESYAPALSAVPRKSLDSGATRRRISERLALETVASPEDSEPEDEEDMDPNQDFFSKHIRPYLNILTRRTIVPLSLYTLFCLSNAIFLTALSLIAAAPVAKGGYNLSQRVAFNSMFVYAFMKILVKGFYYKTNSVFGTKWTYRLGVALMLPAIFFVPFSLVELGKSAGEAVASRDTSELQSLVVRSFSSLGNKIHDGGYEVPVYGLVLLMCFMGTGDGLTYLSVVMLITDSVPETQYGLIHGLGGCLASIVRTIGPTLGGVIWEAGGANWVVFVVTGLIVVGNMAVSFLI</sequence>
<name>A0A1Y2BQH7_9FUNG</name>
<protein>
    <submittedName>
        <fullName evidence="8">MFS general substrate transporter</fullName>
    </submittedName>
</protein>
<gene>
    <name evidence="8" type="ORF">BCR33DRAFT_721663</name>
</gene>
<keyword evidence="2" id="KW-0813">Transport</keyword>
<keyword evidence="9" id="KW-1185">Reference proteome</keyword>
<comment type="caution">
    <text evidence="8">The sequence shown here is derived from an EMBL/GenBank/DDBJ whole genome shotgun (WGS) entry which is preliminary data.</text>
</comment>
<feature type="transmembrane region" description="Helical" evidence="6">
    <location>
        <begin position="205"/>
        <end position="227"/>
    </location>
</feature>
<feature type="signal peptide" evidence="7">
    <location>
        <begin position="1"/>
        <end position="23"/>
    </location>
</feature>
<dbReference type="GO" id="GO:0016020">
    <property type="term" value="C:membrane"/>
    <property type="evidence" value="ECO:0007669"/>
    <property type="project" value="UniProtKB-SubCell"/>
</dbReference>
<dbReference type="PANTHER" id="PTHR23504:SF15">
    <property type="entry name" value="MAJOR FACILITATOR SUPERFAMILY (MFS) PROFILE DOMAIN-CONTAINING PROTEIN"/>
    <property type="match status" value="1"/>
</dbReference>
<dbReference type="InterPro" id="IPR036259">
    <property type="entry name" value="MFS_trans_sf"/>
</dbReference>
<evidence type="ECO:0000256" key="1">
    <source>
        <dbReference type="ARBA" id="ARBA00004141"/>
    </source>
</evidence>
<keyword evidence="7" id="KW-0732">Signal</keyword>
<keyword evidence="3 6" id="KW-0812">Transmembrane</keyword>
<evidence type="ECO:0000256" key="5">
    <source>
        <dbReference type="ARBA" id="ARBA00023136"/>
    </source>
</evidence>
<accession>A0A1Y2BQH7</accession>